<feature type="non-terminal residue" evidence="3">
    <location>
        <position position="1"/>
    </location>
</feature>
<reference evidence="3" key="1">
    <citation type="journal article" date="2014" name="Front. Microbiol.">
        <title>High frequency of phylogenetically diverse reductive dehalogenase-homologous genes in deep subseafloor sedimentary metagenomes.</title>
        <authorList>
            <person name="Kawai M."/>
            <person name="Futagami T."/>
            <person name="Toyoda A."/>
            <person name="Takaki Y."/>
            <person name="Nishi S."/>
            <person name="Hori S."/>
            <person name="Arai W."/>
            <person name="Tsubouchi T."/>
            <person name="Morono Y."/>
            <person name="Uchiyama I."/>
            <person name="Ito T."/>
            <person name="Fujiyama A."/>
            <person name="Inagaki F."/>
            <person name="Takami H."/>
        </authorList>
    </citation>
    <scope>NUCLEOTIDE SEQUENCE</scope>
    <source>
        <strain evidence="3">Expedition CK06-06</strain>
    </source>
</reference>
<name>X1C5R6_9ZZZZ</name>
<evidence type="ECO:0000313" key="3">
    <source>
        <dbReference type="EMBL" id="GAH02702.1"/>
    </source>
</evidence>
<dbReference type="InterPro" id="IPR029058">
    <property type="entry name" value="AB_hydrolase_fold"/>
</dbReference>
<proteinExistence type="predicted"/>
<feature type="domain" description="Alpha/beta hydrolase fold-3" evidence="2">
    <location>
        <begin position="8"/>
        <end position="205"/>
    </location>
</feature>
<dbReference type="InterPro" id="IPR050300">
    <property type="entry name" value="GDXG_lipolytic_enzyme"/>
</dbReference>
<gene>
    <name evidence="3" type="ORF">S01H4_47872</name>
</gene>
<dbReference type="Pfam" id="PF07859">
    <property type="entry name" value="Abhydrolase_3"/>
    <property type="match status" value="1"/>
</dbReference>
<sequence>EDKIHLNLFGGGYYIGNLENRRWIPYLLSKATNYRSFNIEYRLAPEHPFPAALDDSISAYQWLLSKGIDPNNIIIGGQSAGGGLTMATLLKLKELKLPLPKAAIMISPWVDLTASGKSLETNYKYEPIIANPGIPVATNYVGGKSTKHPLISPVFADLGGLPPLLIQAGGIEVLLDDSILLAERAKSAGVQVTLEVYEKMTHVFQTFGDVLPESKKAFDNIKKFIQSLS</sequence>
<dbReference type="AlphaFoldDB" id="X1C5R6"/>
<dbReference type="PANTHER" id="PTHR48081:SF30">
    <property type="entry name" value="ACETYL-HYDROLASE LIPR-RELATED"/>
    <property type="match status" value="1"/>
</dbReference>
<dbReference type="GO" id="GO:0004806">
    <property type="term" value="F:triacylglycerol lipase activity"/>
    <property type="evidence" value="ECO:0007669"/>
    <property type="project" value="TreeGrafter"/>
</dbReference>
<dbReference type="InterPro" id="IPR013094">
    <property type="entry name" value="AB_hydrolase_3"/>
</dbReference>
<accession>X1C5R6</accession>
<dbReference type="PANTHER" id="PTHR48081">
    <property type="entry name" value="AB HYDROLASE SUPERFAMILY PROTEIN C4A8.06C"/>
    <property type="match status" value="1"/>
</dbReference>
<organism evidence="3">
    <name type="scientific">marine sediment metagenome</name>
    <dbReference type="NCBI Taxonomy" id="412755"/>
    <lineage>
        <taxon>unclassified sequences</taxon>
        <taxon>metagenomes</taxon>
        <taxon>ecological metagenomes</taxon>
    </lineage>
</organism>
<keyword evidence="1" id="KW-0378">Hydrolase</keyword>
<evidence type="ECO:0000259" key="2">
    <source>
        <dbReference type="Pfam" id="PF07859"/>
    </source>
</evidence>
<protein>
    <recommendedName>
        <fullName evidence="2">Alpha/beta hydrolase fold-3 domain-containing protein</fullName>
    </recommendedName>
</protein>
<dbReference type="EMBL" id="BART01026925">
    <property type="protein sequence ID" value="GAH02702.1"/>
    <property type="molecule type" value="Genomic_DNA"/>
</dbReference>
<dbReference type="SUPFAM" id="SSF53474">
    <property type="entry name" value="alpha/beta-Hydrolases"/>
    <property type="match status" value="1"/>
</dbReference>
<evidence type="ECO:0000256" key="1">
    <source>
        <dbReference type="ARBA" id="ARBA00022801"/>
    </source>
</evidence>
<dbReference type="Gene3D" id="3.40.50.1820">
    <property type="entry name" value="alpha/beta hydrolase"/>
    <property type="match status" value="1"/>
</dbReference>
<comment type="caution">
    <text evidence="3">The sequence shown here is derived from an EMBL/GenBank/DDBJ whole genome shotgun (WGS) entry which is preliminary data.</text>
</comment>